<dbReference type="InterPro" id="IPR011042">
    <property type="entry name" value="6-blade_b-propeller_TolB-like"/>
</dbReference>
<evidence type="ECO:0000313" key="3">
    <source>
        <dbReference type="Proteomes" id="UP000319836"/>
    </source>
</evidence>
<dbReference type="AlphaFoldDB" id="A0A538UB57"/>
<name>A0A538UB57_UNCEI</name>
<organism evidence="2 3">
    <name type="scientific">Eiseniibacteriota bacterium</name>
    <dbReference type="NCBI Taxonomy" id="2212470"/>
    <lineage>
        <taxon>Bacteria</taxon>
        <taxon>Candidatus Eiseniibacteriota</taxon>
    </lineage>
</organism>
<evidence type="ECO:0000256" key="1">
    <source>
        <dbReference type="SAM" id="MobiDB-lite"/>
    </source>
</evidence>
<dbReference type="SUPFAM" id="SSF82171">
    <property type="entry name" value="DPP6 N-terminal domain-like"/>
    <property type="match status" value="1"/>
</dbReference>
<protein>
    <recommendedName>
        <fullName evidence="4">Dipeptidylpeptidase IV N-terminal domain-containing protein</fullName>
    </recommendedName>
</protein>
<dbReference type="Proteomes" id="UP000319836">
    <property type="component" value="Unassembled WGS sequence"/>
</dbReference>
<evidence type="ECO:0000313" key="2">
    <source>
        <dbReference type="EMBL" id="TMQ73141.1"/>
    </source>
</evidence>
<dbReference type="InterPro" id="IPR011659">
    <property type="entry name" value="WD40"/>
</dbReference>
<dbReference type="EMBL" id="VBPA01000021">
    <property type="protein sequence ID" value="TMQ73141.1"/>
    <property type="molecule type" value="Genomic_DNA"/>
</dbReference>
<gene>
    <name evidence="2" type="ORF">E6K80_00845</name>
</gene>
<feature type="region of interest" description="Disordered" evidence="1">
    <location>
        <begin position="214"/>
        <end position="307"/>
    </location>
</feature>
<reference evidence="2 3" key="1">
    <citation type="journal article" date="2019" name="Nat. Microbiol.">
        <title>Mediterranean grassland soil C-N compound turnover is dependent on rainfall and depth, and is mediated by genomically divergent microorganisms.</title>
        <authorList>
            <person name="Diamond S."/>
            <person name="Andeer P.F."/>
            <person name="Li Z."/>
            <person name="Crits-Christoph A."/>
            <person name="Burstein D."/>
            <person name="Anantharaman K."/>
            <person name="Lane K.R."/>
            <person name="Thomas B.C."/>
            <person name="Pan C."/>
            <person name="Northen T.R."/>
            <person name="Banfield J.F."/>
        </authorList>
    </citation>
    <scope>NUCLEOTIDE SEQUENCE [LARGE SCALE GENOMIC DNA]</scope>
    <source>
        <strain evidence="2">WS_10</strain>
    </source>
</reference>
<dbReference type="Pfam" id="PF07676">
    <property type="entry name" value="PD40"/>
    <property type="match status" value="1"/>
</dbReference>
<sequence>MNRFPLFFTNPDGTGLRQVTSGGGNDFDPLYLPDDRILFTSSRDGEMDEYNHSASEHLYVCDADGGSLERISYNQSDDFDPQLLPDGHVVYTRWEHFGTMNRFPLFFTNPDGTGTFHMFGPHDRNFFHVSPTPDGRLVAIASTRVEEDAGQIAVLKLEQGPADPVIGSSSTHWDVITPQVNTDGAPWPYGAFKYPVTIGGNRYVASYTLPAATDRHRRAGRSGDLHARQPDVPLQRSQDERVRRPAAGAASEAARHSLDDRPQRGLRRVPGAGRLQSRHERRPGSAGEGRRPDRQHRGHRRAADDGG</sequence>
<evidence type="ECO:0008006" key="4">
    <source>
        <dbReference type="Google" id="ProtNLM"/>
    </source>
</evidence>
<dbReference type="Gene3D" id="2.120.10.30">
    <property type="entry name" value="TolB, C-terminal domain"/>
    <property type="match status" value="1"/>
</dbReference>
<proteinExistence type="predicted"/>
<accession>A0A538UB57</accession>
<feature type="compositionally biased region" description="Basic and acidic residues" evidence="1">
    <location>
        <begin position="253"/>
        <end position="263"/>
    </location>
</feature>
<comment type="caution">
    <text evidence="2">The sequence shown here is derived from an EMBL/GenBank/DDBJ whole genome shotgun (WGS) entry which is preliminary data.</text>
</comment>